<keyword evidence="3" id="KW-0812">Transmembrane</keyword>
<evidence type="ECO:0000256" key="4">
    <source>
        <dbReference type="ARBA" id="ARBA00022714"/>
    </source>
</evidence>
<dbReference type="InterPro" id="IPR004192">
    <property type="entry name" value="Rieske_TM"/>
</dbReference>
<dbReference type="GO" id="GO:0005743">
    <property type="term" value="C:mitochondrial inner membrane"/>
    <property type="evidence" value="ECO:0007669"/>
    <property type="project" value="UniProtKB-SubCell"/>
</dbReference>
<gene>
    <name evidence="14" type="ORF">CTAYLR_009991</name>
</gene>
<dbReference type="Pfam" id="PF02921">
    <property type="entry name" value="UCR_TM"/>
    <property type="match status" value="1"/>
</dbReference>
<dbReference type="GO" id="GO:0046872">
    <property type="term" value="F:metal ion binding"/>
    <property type="evidence" value="ECO:0007669"/>
    <property type="project" value="UniProtKB-KW"/>
</dbReference>
<feature type="domain" description="Rieske" evidence="13">
    <location>
        <begin position="105"/>
        <end position="201"/>
    </location>
</feature>
<dbReference type="Pfam" id="PF00355">
    <property type="entry name" value="Rieske"/>
    <property type="match status" value="1"/>
</dbReference>
<dbReference type="GO" id="GO:0051537">
    <property type="term" value="F:2 iron, 2 sulfur cluster binding"/>
    <property type="evidence" value="ECO:0007669"/>
    <property type="project" value="UniProtKB-KW"/>
</dbReference>
<evidence type="ECO:0000256" key="7">
    <source>
        <dbReference type="ARBA" id="ARBA00023004"/>
    </source>
</evidence>
<comment type="miscellaneous">
    <text evidence="11">The Rieske protein is a high potential 2Fe-2S protein.</text>
</comment>
<comment type="cofactor">
    <cofactor evidence="11">
        <name>[2Fe-2S] cluster</name>
        <dbReference type="ChEBI" id="CHEBI:190135"/>
    </cofactor>
    <text evidence="11">Binds 1 [2Fe-2S] cluster per subunit.</text>
</comment>
<dbReference type="PRINTS" id="PR00162">
    <property type="entry name" value="RIESKE"/>
</dbReference>
<comment type="caution">
    <text evidence="14">The sequence shown here is derived from an EMBL/GenBank/DDBJ whole genome shotgun (WGS) entry which is preliminary data.</text>
</comment>
<keyword evidence="6" id="KW-1133">Transmembrane helix</keyword>
<evidence type="ECO:0000256" key="9">
    <source>
        <dbReference type="ARBA" id="ARBA00023136"/>
    </source>
</evidence>
<evidence type="ECO:0000259" key="13">
    <source>
        <dbReference type="PROSITE" id="PS51296"/>
    </source>
</evidence>
<evidence type="ECO:0000256" key="2">
    <source>
        <dbReference type="ARBA" id="ARBA00010651"/>
    </source>
</evidence>
<dbReference type="CDD" id="cd03470">
    <property type="entry name" value="Rieske_cytochrome_bc1"/>
    <property type="match status" value="1"/>
</dbReference>
<evidence type="ECO:0000256" key="8">
    <source>
        <dbReference type="ARBA" id="ARBA00023014"/>
    </source>
</evidence>
<dbReference type="InterPro" id="IPR014349">
    <property type="entry name" value="Rieske_Fe-S_prot"/>
</dbReference>
<keyword evidence="10" id="KW-1015">Disulfide bond</keyword>
<evidence type="ECO:0000256" key="1">
    <source>
        <dbReference type="ARBA" id="ARBA00004167"/>
    </source>
</evidence>
<dbReference type="PROSITE" id="PS51296">
    <property type="entry name" value="RIESKE"/>
    <property type="match status" value="1"/>
</dbReference>
<comment type="subcellular location">
    <subcellularLocation>
        <location evidence="1">Membrane</location>
        <topology evidence="1">Single-pass membrane protein</topology>
    </subcellularLocation>
    <subcellularLocation>
        <location evidence="12">Mitochondrion inner membrane</location>
    </subcellularLocation>
</comment>
<keyword evidence="12" id="KW-0496">Mitochondrion</keyword>
<evidence type="ECO:0000256" key="3">
    <source>
        <dbReference type="ARBA" id="ARBA00022692"/>
    </source>
</evidence>
<evidence type="ECO:0000256" key="10">
    <source>
        <dbReference type="ARBA" id="ARBA00023157"/>
    </source>
</evidence>
<comment type="catalytic activity">
    <reaction evidence="11">
        <text>a quinol + 2 Fe(III)-[cytochrome c](out) = a quinone + 2 Fe(II)-[cytochrome c](out) + 2 H(+)(out)</text>
        <dbReference type="Rhea" id="RHEA:11484"/>
        <dbReference type="Rhea" id="RHEA-COMP:10350"/>
        <dbReference type="Rhea" id="RHEA-COMP:14399"/>
        <dbReference type="ChEBI" id="CHEBI:15378"/>
        <dbReference type="ChEBI" id="CHEBI:24646"/>
        <dbReference type="ChEBI" id="CHEBI:29033"/>
        <dbReference type="ChEBI" id="CHEBI:29034"/>
        <dbReference type="ChEBI" id="CHEBI:132124"/>
        <dbReference type="EC" id="7.1.1.8"/>
    </reaction>
</comment>
<comment type="similarity">
    <text evidence="2">Belongs to the Rieske iron-sulfur protein family.</text>
</comment>
<keyword evidence="11" id="KW-0249">Electron transport</keyword>
<dbReference type="SUPFAM" id="SSF81502">
    <property type="entry name" value="ISP transmembrane anchor"/>
    <property type="match status" value="1"/>
</dbReference>
<sequence length="203" mass="22367">MLRLCRGARRFVATETMGSIDYNFKKERIPKTSSGSAEQRGFTYLVFGANKFIYASAVRVGAIKFIATMSASRDVLALASAEFDVSAVEEGQTLTVKWRGKPVFIRRRSAEEIAQAEAVGLDVLRDPQTDAERVDRPEWLCVMGICTHLGCVPIANAGDYGGWFCPCHGSHYDVSGRIRKGPAPLNLEVPPYKFTDDDKILVG</sequence>
<keyword evidence="7" id="KW-0408">Iron</keyword>
<dbReference type="NCBIfam" id="TIGR01416">
    <property type="entry name" value="Rieske_proteo"/>
    <property type="match status" value="1"/>
</dbReference>
<proteinExistence type="inferred from homology"/>
<dbReference type="AlphaFoldDB" id="A0AAD7UI02"/>
<name>A0AAD7UI02_9STRA</name>
<accession>A0AAD7UI02</accession>
<keyword evidence="15" id="KW-1185">Reference proteome</keyword>
<protein>
    <recommendedName>
        <fullName evidence="11">Cytochrome b-c1 complex subunit Rieske, mitochondrial</fullName>
        <ecNumber evidence="11">7.1.1.8</ecNumber>
    </recommendedName>
</protein>
<keyword evidence="8" id="KW-0411">Iron-sulfur</keyword>
<dbReference type="InterPro" id="IPR005805">
    <property type="entry name" value="Rieske_Fe-S_prot_C"/>
</dbReference>
<reference evidence="14" key="1">
    <citation type="submission" date="2023-01" db="EMBL/GenBank/DDBJ databases">
        <title>Metagenome sequencing of chrysophaentin producing Chrysophaeum taylorii.</title>
        <authorList>
            <person name="Davison J."/>
            <person name="Bewley C."/>
        </authorList>
    </citation>
    <scope>NUCLEOTIDE SEQUENCE</scope>
    <source>
        <strain evidence="14">NIES-1699</strain>
    </source>
</reference>
<evidence type="ECO:0000256" key="11">
    <source>
        <dbReference type="RuleBase" id="RU004494"/>
    </source>
</evidence>
<dbReference type="EC" id="7.1.1.8" evidence="11"/>
<keyword evidence="11" id="KW-0813">Transport</keyword>
<evidence type="ECO:0000256" key="5">
    <source>
        <dbReference type="ARBA" id="ARBA00022723"/>
    </source>
</evidence>
<organism evidence="14 15">
    <name type="scientific">Chrysophaeum taylorii</name>
    <dbReference type="NCBI Taxonomy" id="2483200"/>
    <lineage>
        <taxon>Eukaryota</taxon>
        <taxon>Sar</taxon>
        <taxon>Stramenopiles</taxon>
        <taxon>Ochrophyta</taxon>
        <taxon>Pelagophyceae</taxon>
        <taxon>Pelagomonadales</taxon>
        <taxon>Pelagomonadaceae</taxon>
        <taxon>Chrysophaeum</taxon>
    </lineage>
</organism>
<dbReference type="InterPro" id="IPR017941">
    <property type="entry name" value="Rieske_2Fe-2S"/>
</dbReference>
<keyword evidence="9" id="KW-0472">Membrane</keyword>
<evidence type="ECO:0000256" key="12">
    <source>
        <dbReference type="RuleBase" id="RU004495"/>
    </source>
</evidence>
<evidence type="ECO:0000256" key="6">
    <source>
        <dbReference type="ARBA" id="ARBA00022989"/>
    </source>
</evidence>
<keyword evidence="12" id="KW-0679">Respiratory chain</keyword>
<keyword evidence="4" id="KW-0001">2Fe-2S</keyword>
<dbReference type="PANTHER" id="PTHR10134">
    <property type="entry name" value="CYTOCHROME B-C1 COMPLEX SUBUNIT RIESKE, MITOCHONDRIAL"/>
    <property type="match status" value="1"/>
</dbReference>
<dbReference type="EMBL" id="JAQMWT010000217">
    <property type="protein sequence ID" value="KAJ8607430.1"/>
    <property type="molecule type" value="Genomic_DNA"/>
</dbReference>
<keyword evidence="5" id="KW-0479">Metal-binding</keyword>
<dbReference type="GO" id="GO:0008121">
    <property type="term" value="F:quinol-cytochrome-c reductase activity"/>
    <property type="evidence" value="ECO:0007669"/>
    <property type="project" value="UniProtKB-EC"/>
</dbReference>
<dbReference type="InterPro" id="IPR006317">
    <property type="entry name" value="Ubiquinol_cyt_c_Rdtase_Fe-S-su"/>
</dbReference>
<dbReference type="InterPro" id="IPR036922">
    <property type="entry name" value="Rieske_2Fe-2S_sf"/>
</dbReference>
<evidence type="ECO:0000313" key="15">
    <source>
        <dbReference type="Proteomes" id="UP001230188"/>
    </source>
</evidence>
<evidence type="ECO:0000313" key="14">
    <source>
        <dbReference type="EMBL" id="KAJ8607430.1"/>
    </source>
</evidence>
<dbReference type="Gene3D" id="2.102.10.10">
    <property type="entry name" value="Rieske [2Fe-2S] iron-sulphur domain"/>
    <property type="match status" value="1"/>
</dbReference>
<dbReference type="SUPFAM" id="SSF50022">
    <property type="entry name" value="ISP domain"/>
    <property type="match status" value="1"/>
</dbReference>
<dbReference type="FunFam" id="2.102.10.10:FF:000001">
    <property type="entry name" value="Cytochrome b-c1 complex subunit Rieske, mitochondrial"/>
    <property type="match status" value="1"/>
</dbReference>
<dbReference type="Proteomes" id="UP001230188">
    <property type="component" value="Unassembled WGS sequence"/>
</dbReference>